<name>A0A4S9X9J1_AURPU</name>
<sequence>MALFGRQDRFVIGIDFGTTFSGVAFTYSLHPEAADEITVVKDWPGSNNISSEKVPSELAYVPTADDFEIVNPNSNDALDILWGLQLKPEQSRLRCLKLRLDPRQELPHYVSAQDLTDQLLKCGKTTEEAISDYLSLVFTHALGALVLRFGQQMVSTTPIEVVLTVPAVWTDAAKDATLRVAKKAGMGDNLHMISEPEAAAIYALKSDLAPLSLVESAPGTGALCGSVFLNLRFEDLVKSRMGITAFEDLRTRRPKSWAIALRYFEDCVKKNFDPVTNNAKYYDSMFNVPLPGVQDNEDAGIDCGFITLSTAEVAELFRPLVDNVIELVERQRKQLLESGKTAKGVILVGGFGKSTYLFKCLKSRFADGEAPPTYTQVVKLAQSEPDYGTASQFLVMQPVNAWTAVVRGAVLSSLQEKIVLSRKARRHYGIRINRKFDEAVHSTKNKYWDIYTETYRARNQISWHANKGDDLPIDEPIIMSYSVRWNYLDPVPEYHKIKIIVSDASKAPEEYDVTVETRTLCRLNVDLTEVPRRRFKECCNTQGIRSRTLDFEVAMSVQSGCICFDLRVDDIVFGTIKADFE</sequence>
<evidence type="ECO:0000313" key="1">
    <source>
        <dbReference type="EMBL" id="THZ75347.1"/>
    </source>
</evidence>
<dbReference type="SUPFAM" id="SSF53067">
    <property type="entry name" value="Actin-like ATPase domain"/>
    <property type="match status" value="2"/>
</dbReference>
<comment type="caution">
    <text evidence="1">The sequence shown here is derived from an EMBL/GenBank/DDBJ whole genome shotgun (WGS) entry which is preliminary data.</text>
</comment>
<organism evidence="1 2">
    <name type="scientific">Aureobasidium pullulans</name>
    <name type="common">Black yeast</name>
    <name type="synonym">Pullularia pullulans</name>
    <dbReference type="NCBI Taxonomy" id="5580"/>
    <lineage>
        <taxon>Eukaryota</taxon>
        <taxon>Fungi</taxon>
        <taxon>Dikarya</taxon>
        <taxon>Ascomycota</taxon>
        <taxon>Pezizomycotina</taxon>
        <taxon>Dothideomycetes</taxon>
        <taxon>Dothideomycetidae</taxon>
        <taxon>Dothideales</taxon>
        <taxon>Saccotheciaceae</taxon>
        <taxon>Aureobasidium</taxon>
    </lineage>
</organism>
<evidence type="ECO:0000313" key="2">
    <source>
        <dbReference type="Proteomes" id="UP000309734"/>
    </source>
</evidence>
<accession>A0A4S9X9J1</accession>
<gene>
    <name evidence="1" type="ORF">D6C85_02961</name>
</gene>
<proteinExistence type="predicted"/>
<dbReference type="Proteomes" id="UP000309734">
    <property type="component" value="Unassembled WGS sequence"/>
</dbReference>
<dbReference type="Gene3D" id="3.30.420.40">
    <property type="match status" value="1"/>
</dbReference>
<dbReference type="PANTHER" id="PTHR14187">
    <property type="entry name" value="ALPHA KINASE/ELONGATION FACTOR 2 KINASE"/>
    <property type="match status" value="1"/>
</dbReference>
<dbReference type="InterPro" id="IPR043129">
    <property type="entry name" value="ATPase_NBD"/>
</dbReference>
<reference evidence="1 2" key="1">
    <citation type="submission" date="2018-10" db="EMBL/GenBank/DDBJ databases">
        <title>Fifty Aureobasidium pullulans genomes reveal a recombining polyextremotolerant generalist.</title>
        <authorList>
            <person name="Gostincar C."/>
            <person name="Turk M."/>
            <person name="Zajc J."/>
            <person name="Gunde-Cimerman N."/>
        </authorList>
    </citation>
    <scope>NUCLEOTIDE SEQUENCE [LARGE SCALE GENOMIC DNA]</scope>
    <source>
        <strain evidence="1 2">EXF-3519</strain>
    </source>
</reference>
<dbReference type="PANTHER" id="PTHR14187:SF82">
    <property type="entry name" value="FAMILY CHAPERONE, PUTATIVE (AFU_ORTHOLOGUE AFUA_7G08575)-RELATED"/>
    <property type="match status" value="1"/>
</dbReference>
<dbReference type="AlphaFoldDB" id="A0A4S9X9J1"/>
<dbReference type="EMBL" id="QZBS01000058">
    <property type="protein sequence ID" value="THZ75347.1"/>
    <property type="molecule type" value="Genomic_DNA"/>
</dbReference>
<dbReference type="CDD" id="cd10170">
    <property type="entry name" value="ASKHA_NBD_HSP70"/>
    <property type="match status" value="1"/>
</dbReference>
<protein>
    <submittedName>
        <fullName evidence="1">Actin-like ATPase domain-containing protein</fullName>
    </submittedName>
</protein>